<reference evidence="1 2" key="1">
    <citation type="journal article" date="2018" name="Nat. Biotechnol.">
        <title>A standardized bacterial taxonomy based on genome phylogeny substantially revises the tree of life.</title>
        <authorList>
            <person name="Parks D.H."/>
            <person name="Chuvochina M."/>
            <person name="Waite D.W."/>
            <person name="Rinke C."/>
            <person name="Skarshewski A."/>
            <person name="Chaumeil P.A."/>
            <person name="Hugenholtz P."/>
        </authorList>
    </citation>
    <scope>NUCLEOTIDE SEQUENCE [LARGE SCALE GENOMIC DNA]</scope>
    <source>
        <strain evidence="1">UBA11621</strain>
    </source>
</reference>
<evidence type="ECO:0000313" key="1">
    <source>
        <dbReference type="EMBL" id="HBU50001.1"/>
    </source>
</evidence>
<evidence type="ECO:0008006" key="3">
    <source>
        <dbReference type="Google" id="ProtNLM"/>
    </source>
</evidence>
<proteinExistence type="predicted"/>
<evidence type="ECO:0000313" key="2">
    <source>
        <dbReference type="Proteomes" id="UP000264779"/>
    </source>
</evidence>
<dbReference type="InterPro" id="IPR039498">
    <property type="entry name" value="NTP_transf_5"/>
</dbReference>
<comment type="caution">
    <text evidence="1">The sequence shown here is derived from an EMBL/GenBank/DDBJ whole genome shotgun (WGS) entry which is preliminary data.</text>
</comment>
<dbReference type="AlphaFoldDB" id="A0A358DUP5"/>
<protein>
    <recommendedName>
        <fullName evidence="3">Nucleotidyltransferase family protein</fullName>
    </recommendedName>
</protein>
<dbReference type="Proteomes" id="UP000264779">
    <property type="component" value="Unassembled WGS sequence"/>
</dbReference>
<dbReference type="EMBL" id="DONK01000029">
    <property type="protein sequence ID" value="HBU50001.1"/>
    <property type="molecule type" value="Genomic_DNA"/>
</dbReference>
<accession>A0A358DUP5</accession>
<dbReference type="Pfam" id="PF14907">
    <property type="entry name" value="NTP_transf_5"/>
    <property type="match status" value="1"/>
</dbReference>
<sequence>MSSVNCNDKEACSKGDLSKASIITFFKSPDALRHMSLKQWNDLVFILRAENMLARFYALLVRHHMTSIIPKPALRHFINAYRMSAKQNNITAKEALSLTTSLSEKSAFVVFLKGAGYAVSNSPASMGRSYSDIDILVPQKQLASVESFLTMFGWVSAELEDYDEQYYRKWAHEIPPMTHHSRGTVLDIHHNLIPPVTGIHFDINGFVDEYQEKVNGVTVLKDVAKFYHSAIHLFFNEDMSSAFRDMTDLYLLATSGDSQPFFNDVLSIATNYGFEREQMLAIYFLNRQYGVAVPDELAARLTQMEKGLSGLEIKLLSHLVLPKHALLKGGDVGMLQLIGEVRGHMKKMPPHILTYHLIMKSYRGLAKLLFGKHVFLKEEQK</sequence>
<dbReference type="RefSeq" id="WP_272966219.1">
    <property type="nucleotide sequence ID" value="NZ_CALBIY010000102.1"/>
</dbReference>
<name>A0A358DUP5_9ALTE</name>
<gene>
    <name evidence="1" type="ORF">DEB45_01970</name>
</gene>
<organism evidence="1 2">
    <name type="scientific">Alteromonas australica</name>
    <dbReference type="NCBI Taxonomy" id="589873"/>
    <lineage>
        <taxon>Bacteria</taxon>
        <taxon>Pseudomonadati</taxon>
        <taxon>Pseudomonadota</taxon>
        <taxon>Gammaproteobacteria</taxon>
        <taxon>Alteromonadales</taxon>
        <taxon>Alteromonadaceae</taxon>
        <taxon>Alteromonas/Salinimonas group</taxon>
        <taxon>Alteromonas</taxon>
    </lineage>
</organism>